<dbReference type="RefSeq" id="WP_085172892.1">
    <property type="nucleotide sequence ID" value="NZ_JAPQYE010000005.1"/>
</dbReference>
<dbReference type="EMBL" id="LQPC01000020">
    <property type="protein sequence ID" value="ORV90398.1"/>
    <property type="molecule type" value="Genomic_DNA"/>
</dbReference>
<keyword evidence="9 10" id="KW-0472">Membrane</keyword>
<comment type="caution">
    <text evidence="12">The sequence shown here is derived from an EMBL/GenBank/DDBJ whole genome shotgun (WGS) entry which is preliminary data.</text>
</comment>
<evidence type="ECO:0000313" key="12">
    <source>
        <dbReference type="EMBL" id="ORV90398.1"/>
    </source>
</evidence>
<reference evidence="11" key="2">
    <citation type="submission" date="2022-12" db="EMBL/GenBank/DDBJ databases">
        <title>Whole genome sequence of Mycolicibacterium iranicum strain SBH312.</title>
        <authorList>
            <person name="Jani J."/>
            <person name="Arifin Mustapha Z."/>
            <person name="Ahmed K."/>
            <person name="Kai Ling C."/>
        </authorList>
    </citation>
    <scope>NUCLEOTIDE SEQUENCE</scope>
    <source>
        <strain evidence="11">SBH312</strain>
    </source>
</reference>
<dbReference type="PANTHER" id="PTHR40765:SF2">
    <property type="entry name" value="ESX-2 SECRETION SYSTEM ATPASE ECCB2"/>
    <property type="match status" value="1"/>
</dbReference>
<dbReference type="Proteomes" id="UP000193622">
    <property type="component" value="Unassembled WGS sequence"/>
</dbReference>
<dbReference type="PANTHER" id="PTHR40765">
    <property type="entry name" value="ESX-2 SECRETION SYSTEM ATPASE ECCB2"/>
    <property type="match status" value="1"/>
</dbReference>
<dbReference type="Gene3D" id="2.40.50.910">
    <property type="entry name" value="Type VII secretion system EccB, repeat 3 domain"/>
    <property type="match status" value="1"/>
</dbReference>
<evidence type="ECO:0000256" key="6">
    <source>
        <dbReference type="ARBA" id="ARBA00022801"/>
    </source>
</evidence>
<gene>
    <name evidence="11" type="primary">eccB</name>
    <name evidence="12" type="ORF">AWC12_06470</name>
    <name evidence="11" type="ORF">OY187_14150</name>
</gene>
<evidence type="ECO:0000313" key="13">
    <source>
        <dbReference type="Proteomes" id="UP000193622"/>
    </source>
</evidence>
<evidence type="ECO:0000256" key="8">
    <source>
        <dbReference type="ARBA" id="ARBA00022989"/>
    </source>
</evidence>
<evidence type="ECO:0000256" key="3">
    <source>
        <dbReference type="ARBA" id="ARBA00022475"/>
    </source>
</evidence>
<dbReference type="InterPro" id="IPR044857">
    <property type="entry name" value="T7SS_EccB_R1"/>
</dbReference>
<comment type="subcellular location">
    <subcellularLocation>
        <location evidence="1">Cell membrane</location>
        <topology evidence="1">Single-pass membrane protein</topology>
    </subcellularLocation>
</comment>
<dbReference type="GO" id="GO:0016787">
    <property type="term" value="F:hydrolase activity"/>
    <property type="evidence" value="ECO:0007669"/>
    <property type="project" value="UniProtKB-KW"/>
</dbReference>
<organism evidence="12 13">
    <name type="scientific">Mycolicibacterium iranicum</name>
    <name type="common">Mycobacterium iranicum</name>
    <dbReference type="NCBI Taxonomy" id="912594"/>
    <lineage>
        <taxon>Bacteria</taxon>
        <taxon>Bacillati</taxon>
        <taxon>Actinomycetota</taxon>
        <taxon>Actinomycetes</taxon>
        <taxon>Mycobacteriales</taxon>
        <taxon>Mycobacteriaceae</taxon>
        <taxon>Mycolicibacterium</taxon>
    </lineage>
</organism>
<evidence type="ECO:0000256" key="7">
    <source>
        <dbReference type="ARBA" id="ARBA00022840"/>
    </source>
</evidence>
<dbReference type="EMBL" id="JAPQYE010000005">
    <property type="protein sequence ID" value="MCZ0729193.1"/>
    <property type="molecule type" value="Genomic_DNA"/>
</dbReference>
<keyword evidence="14" id="KW-1185">Reference proteome</keyword>
<evidence type="ECO:0000256" key="10">
    <source>
        <dbReference type="SAM" id="Phobius"/>
    </source>
</evidence>
<dbReference type="GO" id="GO:0005886">
    <property type="term" value="C:plasma membrane"/>
    <property type="evidence" value="ECO:0007669"/>
    <property type="project" value="UniProtKB-SubCell"/>
</dbReference>
<reference evidence="12 13" key="1">
    <citation type="submission" date="2016-01" db="EMBL/GenBank/DDBJ databases">
        <title>The new phylogeny of the genus Mycobacterium.</title>
        <authorList>
            <person name="Tarcisio F."/>
            <person name="Conor M."/>
            <person name="Antonella G."/>
            <person name="Elisabetta G."/>
            <person name="Giulia F.S."/>
            <person name="Sara T."/>
            <person name="Anna F."/>
            <person name="Clotilde B."/>
            <person name="Roberto B."/>
            <person name="Veronica D.S."/>
            <person name="Fabio R."/>
            <person name="Monica P."/>
            <person name="Olivier J."/>
            <person name="Enrico T."/>
            <person name="Nicola S."/>
        </authorList>
    </citation>
    <scope>NUCLEOTIDE SEQUENCE [LARGE SCALE GENOMIC DNA]</scope>
    <source>
        <strain evidence="12 13">DSM 45541</strain>
    </source>
</reference>
<keyword evidence="4 10" id="KW-0812">Transmembrane</keyword>
<evidence type="ECO:0000256" key="9">
    <source>
        <dbReference type="ARBA" id="ARBA00023136"/>
    </source>
</evidence>
<dbReference type="Proteomes" id="UP001084650">
    <property type="component" value="Unassembled WGS sequence"/>
</dbReference>
<protein>
    <submittedName>
        <fullName evidence="12">Type VII secretion protein EccB</fullName>
    </submittedName>
</protein>
<sequence>MGQPTTRLQVSGHRFMARRMEHALVRGDTRMIDDPLRGQKLSLISGAVLAVIAVAVCAVLAFVRPGASLGDAPVVVVRESGAMYVRIDDVLHPVFNLASARLIVGEAVEPRVVSARAVERAELGARVGIPEAPEQISPPLSAEESRWTVCDDQHATTVFAGPVSAGGLEPGRSVLVTPRGGSAALTYLLHGGWRSRVDLRHAAVVRALRIDGVVPQSVSPEMLAAIPEAPAIVPPHIADAGRPGPGILRNHAVGSVVASGEDRFVVLADGLQRIGEVAADLIRYTDARVGAEIPTVSSAAVGAVPVVTSLPVSTYPRHGGVVTDPVVCAQWAPADGETGSRTDVLVGTQLPKAAPPIGGVSVPAGRSVFVRSVGLTGGGRSAGSLFLLTDSGLLHGVRDDETAAALGLVGPAVSAPWPILAPLPRGPELSRDAASAAP</sequence>
<evidence type="ECO:0000313" key="14">
    <source>
        <dbReference type="Proteomes" id="UP001084650"/>
    </source>
</evidence>
<evidence type="ECO:0000313" key="11">
    <source>
        <dbReference type="EMBL" id="MCZ0729193.1"/>
    </source>
</evidence>
<name>A0A1X1WV91_MYCIR</name>
<comment type="similarity">
    <text evidence="2">Belongs to the EccB family.</text>
</comment>
<dbReference type="NCBIfam" id="TIGR03919">
    <property type="entry name" value="T7SS_EccB"/>
    <property type="match status" value="1"/>
</dbReference>
<dbReference type="InterPro" id="IPR007795">
    <property type="entry name" value="T7SS_EccB"/>
</dbReference>
<keyword evidence="6" id="KW-0378">Hydrolase</keyword>
<feature type="transmembrane region" description="Helical" evidence="10">
    <location>
        <begin position="41"/>
        <end position="63"/>
    </location>
</feature>
<dbReference type="InterPro" id="IPR042485">
    <property type="entry name" value="T7SS_EccB_R3"/>
</dbReference>
<dbReference type="Pfam" id="PF05108">
    <property type="entry name" value="T7SS_ESX1_EccB"/>
    <property type="match status" value="1"/>
</dbReference>
<dbReference type="GO" id="GO:0005576">
    <property type="term" value="C:extracellular region"/>
    <property type="evidence" value="ECO:0007669"/>
    <property type="project" value="TreeGrafter"/>
</dbReference>
<accession>A0A1X1WV91</accession>
<keyword evidence="5" id="KW-0547">Nucleotide-binding</keyword>
<proteinExistence type="inferred from homology"/>
<dbReference type="Gene3D" id="3.30.2390.20">
    <property type="entry name" value="Type VII secretion system EccB, repeat 1 domain"/>
    <property type="match status" value="1"/>
</dbReference>
<evidence type="ECO:0000256" key="1">
    <source>
        <dbReference type="ARBA" id="ARBA00004162"/>
    </source>
</evidence>
<evidence type="ECO:0000256" key="2">
    <source>
        <dbReference type="ARBA" id="ARBA00008149"/>
    </source>
</evidence>
<evidence type="ECO:0000256" key="5">
    <source>
        <dbReference type="ARBA" id="ARBA00022741"/>
    </source>
</evidence>
<dbReference type="GO" id="GO:0005524">
    <property type="term" value="F:ATP binding"/>
    <property type="evidence" value="ECO:0007669"/>
    <property type="project" value="UniProtKB-KW"/>
</dbReference>
<evidence type="ECO:0000256" key="4">
    <source>
        <dbReference type="ARBA" id="ARBA00022692"/>
    </source>
</evidence>
<keyword evidence="3" id="KW-1003">Cell membrane</keyword>
<keyword evidence="7" id="KW-0067">ATP-binding</keyword>
<dbReference type="AlphaFoldDB" id="A0A1X1WV91"/>
<keyword evidence="8 10" id="KW-1133">Transmembrane helix</keyword>